<dbReference type="SUPFAM" id="SSF101386">
    <property type="entry name" value="all-alpha NTP pyrophosphatases"/>
    <property type="match status" value="1"/>
</dbReference>
<evidence type="ECO:0000313" key="2">
    <source>
        <dbReference type="Proteomes" id="UP000199360"/>
    </source>
</evidence>
<dbReference type="OrthoDB" id="3785106at2"/>
<dbReference type="Pfam" id="PF01503">
    <property type="entry name" value="PRA-PH"/>
    <property type="match status" value="1"/>
</dbReference>
<dbReference type="Proteomes" id="UP000199360">
    <property type="component" value="Unassembled WGS sequence"/>
</dbReference>
<dbReference type="GO" id="GO:0016787">
    <property type="term" value="F:hydrolase activity"/>
    <property type="evidence" value="ECO:0007669"/>
    <property type="project" value="UniProtKB-KW"/>
</dbReference>
<dbReference type="Gene3D" id="1.10.287.1080">
    <property type="entry name" value="MazG-like"/>
    <property type="match status" value="1"/>
</dbReference>
<sequence length="118" mass="12056">MDDTIWTAARDARAWLDAANGTGDTELTCRILKLGEETGEVAAAWIGLLGQNPRKGVTHTRAEVAAELADVAFTALVAIESLGLDAQATLAGGAAKVRARLADASPPGGMNRGGNGDV</sequence>
<organism evidence="1 2">
    <name type="scientific">Micromonospora humi</name>
    <dbReference type="NCBI Taxonomy" id="745366"/>
    <lineage>
        <taxon>Bacteria</taxon>
        <taxon>Bacillati</taxon>
        <taxon>Actinomycetota</taxon>
        <taxon>Actinomycetes</taxon>
        <taxon>Micromonosporales</taxon>
        <taxon>Micromonosporaceae</taxon>
        <taxon>Micromonospora</taxon>
    </lineage>
</organism>
<name>A0A1C5J3Q9_9ACTN</name>
<proteinExistence type="predicted"/>
<evidence type="ECO:0000313" key="1">
    <source>
        <dbReference type="EMBL" id="SCG65227.1"/>
    </source>
</evidence>
<reference evidence="2" key="1">
    <citation type="submission" date="2016-06" db="EMBL/GenBank/DDBJ databases">
        <authorList>
            <person name="Varghese N."/>
            <person name="Submissions Spin"/>
        </authorList>
    </citation>
    <scope>NUCLEOTIDE SEQUENCE [LARGE SCALE GENOMIC DNA]</scope>
    <source>
        <strain evidence="2">DSM 45647</strain>
    </source>
</reference>
<accession>A0A1C5J3Q9</accession>
<protein>
    <submittedName>
        <fullName evidence="1">Phosphoribosyl-ATP pyrophosphohydrolase</fullName>
    </submittedName>
</protein>
<keyword evidence="2" id="KW-1185">Reference proteome</keyword>
<dbReference type="RefSeq" id="WP_091065121.1">
    <property type="nucleotide sequence ID" value="NZ_FMDM01000008.1"/>
</dbReference>
<dbReference type="STRING" id="745366.GA0070213_108209"/>
<keyword evidence="1" id="KW-0378">Hydrolase</keyword>
<dbReference type="InterPro" id="IPR044548">
    <property type="entry name" value="AF0060_NTP-PPase_MazG-like"/>
</dbReference>
<dbReference type="CDD" id="cd11533">
    <property type="entry name" value="NTP-PPase_Af0060_like"/>
    <property type="match status" value="1"/>
</dbReference>
<dbReference type="AlphaFoldDB" id="A0A1C5J3Q9"/>
<dbReference type="EMBL" id="FMDM01000008">
    <property type="protein sequence ID" value="SCG65227.1"/>
    <property type="molecule type" value="Genomic_DNA"/>
</dbReference>
<dbReference type="InterPro" id="IPR021130">
    <property type="entry name" value="PRib-ATP_PPHydrolase-like"/>
</dbReference>
<gene>
    <name evidence="1" type="ORF">GA0070213_108209</name>
</gene>